<gene>
    <name evidence="1" type="ORF">M9H77_31220</name>
</gene>
<reference evidence="2" key="1">
    <citation type="journal article" date="2023" name="Nat. Plants">
        <title>Single-cell RNA sequencing provides a high-resolution roadmap for understanding the multicellular compartmentation of specialized metabolism.</title>
        <authorList>
            <person name="Sun S."/>
            <person name="Shen X."/>
            <person name="Li Y."/>
            <person name="Li Y."/>
            <person name="Wang S."/>
            <person name="Li R."/>
            <person name="Zhang H."/>
            <person name="Shen G."/>
            <person name="Guo B."/>
            <person name="Wei J."/>
            <person name="Xu J."/>
            <person name="St-Pierre B."/>
            <person name="Chen S."/>
            <person name="Sun C."/>
        </authorList>
    </citation>
    <scope>NUCLEOTIDE SEQUENCE [LARGE SCALE GENOMIC DNA]</scope>
</reference>
<proteinExistence type="predicted"/>
<comment type="caution">
    <text evidence="1">The sequence shown here is derived from an EMBL/GenBank/DDBJ whole genome shotgun (WGS) entry which is preliminary data.</text>
</comment>
<dbReference type="Proteomes" id="UP001060085">
    <property type="component" value="Linkage Group LG07"/>
</dbReference>
<evidence type="ECO:0000313" key="2">
    <source>
        <dbReference type="Proteomes" id="UP001060085"/>
    </source>
</evidence>
<keyword evidence="2" id="KW-1185">Reference proteome</keyword>
<name>A0ACC0A1T5_CATRO</name>
<accession>A0ACC0A1T5</accession>
<evidence type="ECO:0000313" key="1">
    <source>
        <dbReference type="EMBL" id="KAI5654033.1"/>
    </source>
</evidence>
<protein>
    <submittedName>
        <fullName evidence="1">Uncharacterized protein</fullName>
    </submittedName>
</protein>
<organism evidence="1 2">
    <name type="scientific">Catharanthus roseus</name>
    <name type="common">Madagascar periwinkle</name>
    <name type="synonym">Vinca rosea</name>
    <dbReference type="NCBI Taxonomy" id="4058"/>
    <lineage>
        <taxon>Eukaryota</taxon>
        <taxon>Viridiplantae</taxon>
        <taxon>Streptophyta</taxon>
        <taxon>Embryophyta</taxon>
        <taxon>Tracheophyta</taxon>
        <taxon>Spermatophyta</taxon>
        <taxon>Magnoliopsida</taxon>
        <taxon>eudicotyledons</taxon>
        <taxon>Gunneridae</taxon>
        <taxon>Pentapetalae</taxon>
        <taxon>asterids</taxon>
        <taxon>lamiids</taxon>
        <taxon>Gentianales</taxon>
        <taxon>Apocynaceae</taxon>
        <taxon>Rauvolfioideae</taxon>
        <taxon>Vinceae</taxon>
        <taxon>Catharanthinae</taxon>
        <taxon>Catharanthus</taxon>
    </lineage>
</organism>
<sequence>MALFNRLGSILKRSSVAGTQVPVASMLNSIRCMSSQKLFVGGLPWSANDEVLREAFASFGEVTEARVILDRDSGRSKGFGFVSFADTDAATSALAMDGQALQGRNIRVSYAQERSSGPRGGSGRPGGFRESLQLDNISRYAPCSLELL</sequence>
<dbReference type="EMBL" id="CM044707">
    <property type="protein sequence ID" value="KAI5654033.1"/>
    <property type="molecule type" value="Genomic_DNA"/>
</dbReference>